<reference evidence="2 3" key="1">
    <citation type="submission" date="2020-07" db="EMBL/GenBank/DDBJ databases">
        <authorList>
            <person name="Xu S."/>
            <person name="Li A."/>
        </authorList>
    </citation>
    <scope>NUCLEOTIDE SEQUENCE [LARGE SCALE GENOMIC DNA]</scope>
    <source>
        <strain evidence="2 3">SG-8</strain>
    </source>
</reference>
<keyword evidence="1" id="KW-0472">Membrane</keyword>
<comment type="caution">
    <text evidence="2">The sequence shown here is derived from an EMBL/GenBank/DDBJ whole genome shotgun (WGS) entry which is preliminary data.</text>
</comment>
<evidence type="ECO:0000313" key="2">
    <source>
        <dbReference type="EMBL" id="MBB1088519.1"/>
    </source>
</evidence>
<protein>
    <submittedName>
        <fullName evidence="2">Uncharacterized protein</fullName>
    </submittedName>
</protein>
<evidence type="ECO:0000313" key="3">
    <source>
        <dbReference type="Proteomes" id="UP000552587"/>
    </source>
</evidence>
<dbReference type="EMBL" id="JACHTE010000005">
    <property type="protein sequence ID" value="MBB1088519.1"/>
    <property type="molecule type" value="Genomic_DNA"/>
</dbReference>
<organism evidence="2 3">
    <name type="scientific">Marilutibacter penaei</name>
    <dbReference type="NCBI Taxonomy" id="2759900"/>
    <lineage>
        <taxon>Bacteria</taxon>
        <taxon>Pseudomonadati</taxon>
        <taxon>Pseudomonadota</taxon>
        <taxon>Gammaproteobacteria</taxon>
        <taxon>Lysobacterales</taxon>
        <taxon>Lysobacteraceae</taxon>
        <taxon>Marilutibacter</taxon>
    </lineage>
</organism>
<gene>
    <name evidence="2" type="ORF">H4F99_08465</name>
</gene>
<evidence type="ECO:0000256" key="1">
    <source>
        <dbReference type="SAM" id="Phobius"/>
    </source>
</evidence>
<dbReference type="AlphaFoldDB" id="A0A7W3U3Y7"/>
<name>A0A7W3U3Y7_9GAMM</name>
<keyword evidence="3" id="KW-1185">Reference proteome</keyword>
<proteinExistence type="predicted"/>
<keyword evidence="1" id="KW-0812">Transmembrane</keyword>
<dbReference type="Proteomes" id="UP000552587">
    <property type="component" value="Unassembled WGS sequence"/>
</dbReference>
<keyword evidence="1" id="KW-1133">Transmembrane helix</keyword>
<accession>A0A7W3U3Y7</accession>
<feature type="transmembrane region" description="Helical" evidence="1">
    <location>
        <begin position="68"/>
        <end position="88"/>
    </location>
</feature>
<sequence>MSHDTDFPTEHDDRLPDGMRWQLRALRNERMPGRDLWPDIAGRLPPRLDATAESARPVSLSHHHRPTWLAPAALAASLLLVAIAIGWHMPGGQAVETRVALSTPDIKAVDTGYPYRREADGLTLQYQAAFSEIDALPGDSSLQPVISELDRNADLILDALAQQPDSRLLLDQLRRTYAQRLALSQRMLNT</sequence>
<dbReference type="RefSeq" id="WP_182669299.1">
    <property type="nucleotide sequence ID" value="NZ_JACHTE010000005.1"/>
</dbReference>